<dbReference type="EMBL" id="BAAASZ010000042">
    <property type="protein sequence ID" value="GAA2462848.1"/>
    <property type="molecule type" value="Genomic_DNA"/>
</dbReference>
<feature type="transmembrane region" description="Helical" evidence="1">
    <location>
        <begin position="18"/>
        <end position="40"/>
    </location>
</feature>
<reference evidence="3" key="1">
    <citation type="journal article" date="2019" name="Int. J. Syst. Evol. Microbiol.">
        <title>The Global Catalogue of Microorganisms (GCM) 10K type strain sequencing project: providing services to taxonomists for standard genome sequencing and annotation.</title>
        <authorList>
            <consortium name="The Broad Institute Genomics Platform"/>
            <consortium name="The Broad Institute Genome Sequencing Center for Infectious Disease"/>
            <person name="Wu L."/>
            <person name="Ma J."/>
        </authorList>
    </citation>
    <scope>NUCLEOTIDE SEQUENCE [LARGE SCALE GENOMIC DNA]</scope>
    <source>
        <strain evidence="3">JCM 6305</strain>
    </source>
</reference>
<keyword evidence="1" id="KW-0472">Membrane</keyword>
<evidence type="ECO:0000313" key="2">
    <source>
        <dbReference type="EMBL" id="GAA2462848.1"/>
    </source>
</evidence>
<feature type="transmembrane region" description="Helical" evidence="1">
    <location>
        <begin position="121"/>
        <end position="144"/>
    </location>
</feature>
<organism evidence="2 3">
    <name type="scientific">Streptomyces macrosporus</name>
    <dbReference type="NCBI Taxonomy" id="44032"/>
    <lineage>
        <taxon>Bacteria</taxon>
        <taxon>Bacillati</taxon>
        <taxon>Actinomycetota</taxon>
        <taxon>Actinomycetes</taxon>
        <taxon>Kitasatosporales</taxon>
        <taxon>Streptomycetaceae</taxon>
        <taxon>Streptomyces</taxon>
    </lineage>
</organism>
<comment type="caution">
    <text evidence="2">The sequence shown here is derived from an EMBL/GenBank/DDBJ whole genome shotgun (WGS) entry which is preliminary data.</text>
</comment>
<evidence type="ECO:0000256" key="1">
    <source>
        <dbReference type="SAM" id="Phobius"/>
    </source>
</evidence>
<name>A0ABP5XP31_9ACTN</name>
<protein>
    <submittedName>
        <fullName evidence="2">Uncharacterized protein</fullName>
    </submittedName>
</protein>
<keyword evidence="3" id="KW-1185">Reference proteome</keyword>
<accession>A0ABP5XP31</accession>
<keyword evidence="1" id="KW-1133">Transmembrane helix</keyword>
<proteinExistence type="predicted"/>
<gene>
    <name evidence="2" type="ORF">GCM10010405_53990</name>
</gene>
<keyword evidence="1" id="KW-0812">Transmembrane</keyword>
<dbReference type="Proteomes" id="UP001501638">
    <property type="component" value="Unassembled WGS sequence"/>
</dbReference>
<sequence length="148" mass="15973">MAVPGGISRGARWTNGQLLWHMLFGYLIVRVLLVVTRLFARLPRGVSMGFARLLNAATGPFDAVNHAGPVGAVKVCGPRRMGAAFDRITTSLRHRLEAENDVGLTRGMHYPVRWDPFFTDYMARAAVAFAAPLALAVALTAALAEVLG</sequence>
<dbReference type="RefSeq" id="WP_344328163.1">
    <property type="nucleotide sequence ID" value="NZ_BAAASZ010000042.1"/>
</dbReference>
<evidence type="ECO:0000313" key="3">
    <source>
        <dbReference type="Proteomes" id="UP001501638"/>
    </source>
</evidence>